<dbReference type="AlphaFoldDB" id="A0A811TFS6"/>
<gene>
    <name evidence="2" type="ORF">CHKLHMKO_00696</name>
</gene>
<protein>
    <recommendedName>
        <fullName evidence="1">EF-hand domain-containing protein</fullName>
    </recommendedName>
</protein>
<dbReference type="SUPFAM" id="SSF47473">
    <property type="entry name" value="EF-hand"/>
    <property type="match status" value="1"/>
</dbReference>
<dbReference type="InterPro" id="IPR002931">
    <property type="entry name" value="Transglutaminase-like"/>
</dbReference>
<evidence type="ECO:0000259" key="1">
    <source>
        <dbReference type="PROSITE" id="PS50222"/>
    </source>
</evidence>
<dbReference type="PROSITE" id="PS00018">
    <property type="entry name" value="EF_HAND_1"/>
    <property type="match status" value="1"/>
</dbReference>
<dbReference type="InterPro" id="IPR011992">
    <property type="entry name" value="EF-hand-dom_pair"/>
</dbReference>
<dbReference type="PROSITE" id="PS50222">
    <property type="entry name" value="EF_HAND_2"/>
    <property type="match status" value="1"/>
</dbReference>
<sequence>MSDKLKETFASFDSDKDGKLSKSERQTWWDWVEENVEYMTDKFDDYTKMPDETVYEEGGDCEDMAVLNAEFYKSHGYEVQIGIVATEGSDGYNHALTRVKVGDEWVIVDNAAGSELGDTIKVQEELHRVDYSLEKFFRATVHPIKVRNIDGNVNGYDIDDDGKADIVTRDSDQDGVVDTYEFYKDGKKIQERHFEDGELIKTDYYGEGGDLISGEMLEPEEVSPKVVETKSAYQLEVDRIWDETGELWDKAEDIDIKRLFAKVQDKQEDIHYRHRVIDVWCGYDAWINRDKVVLDLYKKAYNDEQKVTPPEGAEYLHNCYLNHLKYFIEFCEYDIEYFQHSQMEEQYIDIASQLDPGDPQHDYYIQLYDEQRELSMEYMNKKDERIKQSSEYSDKIRAEYEKYYPRNSTEPAKPQ</sequence>
<evidence type="ECO:0000313" key="3">
    <source>
        <dbReference type="Proteomes" id="UP000610373"/>
    </source>
</evidence>
<evidence type="ECO:0000313" key="2">
    <source>
        <dbReference type="EMBL" id="CAD6494319.1"/>
    </source>
</evidence>
<dbReference type="InterPro" id="IPR018247">
    <property type="entry name" value="EF_Hand_1_Ca_BS"/>
</dbReference>
<feature type="domain" description="EF-hand" evidence="1">
    <location>
        <begin position="1"/>
        <end position="35"/>
    </location>
</feature>
<dbReference type="EMBL" id="CAJHIO010000074">
    <property type="protein sequence ID" value="CAD6494319.1"/>
    <property type="molecule type" value="Genomic_DNA"/>
</dbReference>
<dbReference type="InterPro" id="IPR002048">
    <property type="entry name" value="EF_hand_dom"/>
</dbReference>
<reference evidence="2" key="1">
    <citation type="submission" date="2020-10" db="EMBL/GenBank/DDBJ databases">
        <authorList>
            <person name="Hahn C.J."/>
            <person name="Laso-Perez R."/>
            <person name="Vulcano F."/>
            <person name="Vaziourakis K.-M."/>
            <person name="Stokke R."/>
            <person name="Steen I.H."/>
            <person name="Teske A."/>
            <person name="Boetius A."/>
            <person name="Liebeke M."/>
            <person name="Amann R."/>
            <person name="Knittel K."/>
        </authorList>
    </citation>
    <scope>NUCLEOTIDE SEQUENCE</scope>
    <source>
        <strain evidence="2">Gfbio:e3339647-f889-4370-9287-4fb5cb688e4c:AG392O15_GoMArc1</strain>
    </source>
</reference>
<dbReference type="GO" id="GO:0005509">
    <property type="term" value="F:calcium ion binding"/>
    <property type="evidence" value="ECO:0007669"/>
    <property type="project" value="InterPro"/>
</dbReference>
<name>A0A811TFS6_9EURY</name>
<accession>A0A811TFS6</accession>
<dbReference type="Pfam" id="PF01841">
    <property type="entry name" value="Transglut_core"/>
    <property type="match status" value="1"/>
</dbReference>
<proteinExistence type="predicted"/>
<comment type="caution">
    <text evidence="2">The sequence shown here is derived from an EMBL/GenBank/DDBJ whole genome shotgun (WGS) entry which is preliminary data.</text>
</comment>
<organism evidence="2 3">
    <name type="scientific">Candidatus Argoarchaeum ethanivorans</name>
    <dbReference type="NCBI Taxonomy" id="2608793"/>
    <lineage>
        <taxon>Archaea</taxon>
        <taxon>Methanobacteriati</taxon>
        <taxon>Methanobacteriota</taxon>
        <taxon>Stenosarchaea group</taxon>
        <taxon>Methanomicrobia</taxon>
        <taxon>Methanosarcinales</taxon>
        <taxon>Methanosarcinales incertae sedis</taxon>
        <taxon>GOM Arc I cluster</taxon>
        <taxon>Candidatus Argoarchaeum</taxon>
    </lineage>
</organism>
<dbReference type="Proteomes" id="UP000610373">
    <property type="component" value="Unassembled WGS sequence"/>
</dbReference>
<dbReference type="Gene3D" id="3.10.620.30">
    <property type="match status" value="1"/>
</dbReference>